<evidence type="ECO:0000313" key="8">
    <source>
        <dbReference type="EMBL" id="KAJ4456299.1"/>
    </source>
</evidence>
<dbReference type="CDD" id="cd11684">
    <property type="entry name" value="DHR2_DOCK"/>
    <property type="match status" value="1"/>
</dbReference>
<dbReference type="PANTHER" id="PTHR23317">
    <property type="entry name" value="DEDICATOR OF CYTOKINESIS DOCK"/>
    <property type="match status" value="1"/>
</dbReference>
<sequence length="1419" mass="155100">MCRSVSEFFITKDYNLNLQRARRDLCEICRDRRRAGMSLAAPIAPVSPVTPPPNTPLAPPSASGAGTPPATPSTPVPPAFPPPSSAGGAPRAVTPPASSPPAAAGGSSVPPPPPVPTSVAAATDRPSAPVECDRVNPSGLLPIRLLREVLVRHDYDSRYQNGEVKASLAALYFPFVAKVGVCRFYVDIMCVDIMSILCVSILCRYYVCRYYVNIMCVDIMSILCVDIMSILSLIDGYAIYRDSLPQEQYEMQLITMWIITHVAPPVLRKWWLQLVITRKEHFVTFLSDVMNHFEVNALMSFLATRERVEGQRQQQDEVKRIVESYAASMTGTQRIRSYRDGRALQANTVRGRTFKRPTITMMAAASAAAAAGGSIHIPVSPSSAAHPTPAAPSSSSGAAAAAGESEAPAAPASASAGAEPATAGSIADAIAEAAADPVPMPVGPLTQRELEQQMNLMRTQRHTPIARTLSVEVSHTILLVLADLLASVTPSLDQQQAGGHGQLGTVMLLGQSGQPMLYTSATMEQLMKLAWSLLLAFLKIPQGEDVYKTYYCLLRNFVASFPRMFFLDDTRFCAELCLDLMRHCVLYMPEARIQATAMIYLLLRTNFEMSGSVSRVLVQVTVALSQLKGLTPVHEELIIGCLDSLKRYAALPQTLGAPEVPDGSAAPAAQPVALREMWAGFDYLISTTDGPPLPFRALQVVLNQGDRIAVLAEDAAGPGWSRVRNLSTGMEGYCPHAYLVDTPPQKVTSEAGPSKTPPHGATLGPISREELAAQERARIFVNHIEKLAIVLTKVAKDTIAVEGLTNLDTDLTADLQWRLAEGYTHTPELRVLWLDRLVELHQDKNNWDEAAVALIFKAAVIAEHLESLRSAGKQAQPMQPALLSQRVHCERCGDRPHCDTCLRTHTELCQGRLQCAHCAWYFIMRSIVPAVRLALGVGKEGASDASAAQNQASIFTAQNLLQTYHEALRMLAKAGMYESQLDLYRCLLPHYEADCKYTELAACFQDMAQSATIISEQCVEARLRHTYYRVGFYGKNHEDNGLEFIYKMSSFAKLGQIMEMFQEYFVKRGRPTPDFITESKKVDLTTLNPEKTYIQLTNVEPYLDEDELKQRPTAFAQKTILRRFVFNTPYTKGPKAMGPMHEQWRRKTILEIELNPLLNSLEDIRVRTRSLRESRQALQAAAAAAAAVTSVPAAAGASGRTAQAAASAALAGSEEAMKAAEVVSGALKTMQRQLNGSVVPQVNQGPMAIFRCFLVQHKEEFTPEDLAQLRTEFAEFLKECRSCLELNEMHAVTTQALQMQRTLAQAFNSIVEEVGTTCEEVIAPYPVSRGGLEDQGETEEERQLKMLLKEQAMAGMAKKPTATPPPPSTPKPSSDAPTPSPAPLDTPTPSARPNPDDDFLVVDTASTDGDRSRSRTPNA</sequence>
<dbReference type="InterPro" id="IPR046773">
    <property type="entry name" value="DOCKER_Lobe_C"/>
</dbReference>
<feature type="region of interest" description="Disordered" evidence="5">
    <location>
        <begin position="379"/>
        <end position="417"/>
    </location>
</feature>
<evidence type="ECO:0000256" key="4">
    <source>
        <dbReference type="PROSITE-ProRule" id="PRU00984"/>
    </source>
</evidence>
<feature type="compositionally biased region" description="Pro residues" evidence="5">
    <location>
        <begin position="48"/>
        <end position="59"/>
    </location>
</feature>
<dbReference type="Pfam" id="PF20422">
    <property type="entry name" value="DHR-2_Lobe_B"/>
    <property type="match status" value="1"/>
</dbReference>
<keyword evidence="1 3" id="KW-0728">SH3 domain</keyword>
<dbReference type="InterPro" id="IPR043161">
    <property type="entry name" value="DOCK_C_lobe_A"/>
</dbReference>
<dbReference type="InterPro" id="IPR043162">
    <property type="entry name" value="DOCK_C_lobe_C"/>
</dbReference>
<feature type="region of interest" description="Disordered" evidence="5">
    <location>
        <begin position="1354"/>
        <end position="1419"/>
    </location>
</feature>
<feature type="region of interest" description="Disordered" evidence="5">
    <location>
        <begin position="745"/>
        <end position="764"/>
    </location>
</feature>
<dbReference type="Gene3D" id="1.25.40.410">
    <property type="match status" value="1"/>
</dbReference>
<evidence type="ECO:0000259" key="7">
    <source>
        <dbReference type="PROSITE" id="PS51651"/>
    </source>
</evidence>
<feature type="domain" description="DOCKER" evidence="7">
    <location>
        <begin position="821"/>
        <end position="1323"/>
    </location>
</feature>
<dbReference type="InterPro" id="IPR046769">
    <property type="entry name" value="DOCKER_Lobe_A"/>
</dbReference>
<evidence type="ECO:0000256" key="2">
    <source>
        <dbReference type="ARBA" id="ARBA00022658"/>
    </source>
</evidence>
<name>A0ABQ8UAH6_9EUKA</name>
<dbReference type="PROSITE" id="PS51651">
    <property type="entry name" value="DOCKER"/>
    <property type="match status" value="1"/>
</dbReference>
<reference evidence="8" key="1">
    <citation type="journal article" date="2022" name="bioRxiv">
        <title>Genomics of Preaxostyla Flagellates Illuminates Evolutionary Transitions and the Path Towards Mitochondrial Loss.</title>
        <authorList>
            <person name="Novak L.V.F."/>
            <person name="Treitli S.C."/>
            <person name="Pyrih J."/>
            <person name="Halakuc P."/>
            <person name="Pipaliya S.V."/>
            <person name="Vacek V."/>
            <person name="Brzon O."/>
            <person name="Soukal P."/>
            <person name="Eme L."/>
            <person name="Dacks J.B."/>
            <person name="Karnkowska A."/>
            <person name="Elias M."/>
            <person name="Hampl V."/>
        </authorList>
    </citation>
    <scope>NUCLEOTIDE SEQUENCE</scope>
    <source>
        <strain evidence="8">RCP-MX</strain>
    </source>
</reference>
<organism evidence="8 9">
    <name type="scientific">Paratrimastix pyriformis</name>
    <dbReference type="NCBI Taxonomy" id="342808"/>
    <lineage>
        <taxon>Eukaryota</taxon>
        <taxon>Metamonada</taxon>
        <taxon>Preaxostyla</taxon>
        <taxon>Paratrimastigidae</taxon>
        <taxon>Paratrimastix</taxon>
    </lineage>
</organism>
<evidence type="ECO:0000313" key="9">
    <source>
        <dbReference type="Proteomes" id="UP001141327"/>
    </source>
</evidence>
<accession>A0ABQ8UAH6</accession>
<comment type="caution">
    <text evidence="8">The sequence shown here is derived from an EMBL/GenBank/DDBJ whole genome shotgun (WGS) entry which is preliminary data.</text>
</comment>
<feature type="region of interest" description="Disordered" evidence="5">
    <location>
        <begin position="43"/>
        <end position="133"/>
    </location>
</feature>
<dbReference type="SUPFAM" id="SSF50044">
    <property type="entry name" value="SH3-domain"/>
    <property type="match status" value="1"/>
</dbReference>
<evidence type="ECO:0000259" key="6">
    <source>
        <dbReference type="PROSITE" id="PS50002"/>
    </source>
</evidence>
<dbReference type="EMBL" id="JAPMOS010000075">
    <property type="protein sequence ID" value="KAJ4456299.1"/>
    <property type="molecule type" value="Genomic_DNA"/>
</dbReference>
<dbReference type="PANTHER" id="PTHR23317:SF76">
    <property type="entry name" value="LD20667P"/>
    <property type="match status" value="1"/>
</dbReference>
<comment type="similarity">
    <text evidence="4">Belongs to the DOCK family.</text>
</comment>
<dbReference type="InterPro" id="IPR026791">
    <property type="entry name" value="DOCK"/>
</dbReference>
<keyword evidence="9" id="KW-1185">Reference proteome</keyword>
<feature type="compositionally biased region" description="Low complexity" evidence="5">
    <location>
        <begin position="85"/>
        <end position="108"/>
    </location>
</feature>
<feature type="compositionally biased region" description="Pro residues" evidence="5">
    <location>
        <begin position="1378"/>
        <end position="1392"/>
    </location>
</feature>
<dbReference type="Gene3D" id="2.30.30.40">
    <property type="entry name" value="SH3 Domains"/>
    <property type="match status" value="1"/>
</dbReference>
<dbReference type="Pfam" id="PF06920">
    <property type="entry name" value="DHR-2_Lobe_A"/>
    <property type="match status" value="1"/>
</dbReference>
<evidence type="ECO:0000256" key="1">
    <source>
        <dbReference type="ARBA" id="ARBA00022443"/>
    </source>
</evidence>
<feature type="domain" description="SH3" evidence="6">
    <location>
        <begin position="679"/>
        <end position="744"/>
    </location>
</feature>
<dbReference type="InterPro" id="IPR046770">
    <property type="entry name" value="DOCKER_Lobe_B"/>
</dbReference>
<dbReference type="PROSITE" id="PS50002">
    <property type="entry name" value="SH3"/>
    <property type="match status" value="1"/>
</dbReference>
<gene>
    <name evidence="8" type="ORF">PAPYR_8543</name>
</gene>
<proteinExistence type="inferred from homology"/>
<feature type="compositionally biased region" description="Pro residues" evidence="5">
    <location>
        <begin position="69"/>
        <end position="84"/>
    </location>
</feature>
<protein>
    <submittedName>
        <fullName evidence="8">Dedicator of cytokinesis protein 7</fullName>
    </submittedName>
</protein>
<dbReference type="InterPro" id="IPR036028">
    <property type="entry name" value="SH3-like_dom_sf"/>
</dbReference>
<evidence type="ECO:0000256" key="5">
    <source>
        <dbReference type="SAM" id="MobiDB-lite"/>
    </source>
</evidence>
<dbReference type="InterPro" id="IPR027357">
    <property type="entry name" value="DOCKER_dom"/>
</dbReference>
<keyword evidence="2" id="KW-0344">Guanine-nucleotide releasing factor</keyword>
<dbReference type="Gene3D" id="1.20.58.740">
    <property type="match status" value="1"/>
</dbReference>
<dbReference type="Pfam" id="PF20421">
    <property type="entry name" value="DHR-2_Lobe_C"/>
    <property type="match status" value="1"/>
</dbReference>
<dbReference type="Proteomes" id="UP001141327">
    <property type="component" value="Unassembled WGS sequence"/>
</dbReference>
<evidence type="ECO:0000256" key="3">
    <source>
        <dbReference type="PROSITE-ProRule" id="PRU00192"/>
    </source>
</evidence>
<dbReference type="InterPro" id="IPR001452">
    <property type="entry name" value="SH3_domain"/>
</dbReference>